<evidence type="ECO:0000256" key="1">
    <source>
        <dbReference type="SAM" id="MobiDB-lite"/>
    </source>
</evidence>
<accession>A0A8S9SMQ9</accession>
<gene>
    <name evidence="2" type="ORF">F2Q69_00033177</name>
</gene>
<name>A0A8S9SMQ9_BRACR</name>
<reference evidence="2" key="1">
    <citation type="submission" date="2019-12" db="EMBL/GenBank/DDBJ databases">
        <title>Genome sequencing and annotation of Brassica cretica.</title>
        <authorList>
            <person name="Studholme D.J."/>
            <person name="Sarris P."/>
        </authorList>
    </citation>
    <scope>NUCLEOTIDE SEQUENCE</scope>
    <source>
        <strain evidence="2">PFS-109/04</strain>
        <tissue evidence="2">Leaf</tissue>
    </source>
</reference>
<feature type="region of interest" description="Disordered" evidence="1">
    <location>
        <begin position="24"/>
        <end position="55"/>
    </location>
</feature>
<feature type="compositionally biased region" description="Acidic residues" evidence="1">
    <location>
        <begin position="27"/>
        <end position="39"/>
    </location>
</feature>
<dbReference type="EMBL" id="QGKX02000004">
    <property type="protein sequence ID" value="KAF3603021.1"/>
    <property type="molecule type" value="Genomic_DNA"/>
</dbReference>
<dbReference type="AlphaFoldDB" id="A0A8S9SMQ9"/>
<sequence>MGDSSPEYDPEYARTAAEVRAELKELGEDEQNSFSDDDPADRGWSTYVTDANVGG</sequence>
<organism evidence="2 3">
    <name type="scientific">Brassica cretica</name>
    <name type="common">Mustard</name>
    <dbReference type="NCBI Taxonomy" id="69181"/>
    <lineage>
        <taxon>Eukaryota</taxon>
        <taxon>Viridiplantae</taxon>
        <taxon>Streptophyta</taxon>
        <taxon>Embryophyta</taxon>
        <taxon>Tracheophyta</taxon>
        <taxon>Spermatophyta</taxon>
        <taxon>Magnoliopsida</taxon>
        <taxon>eudicotyledons</taxon>
        <taxon>Gunneridae</taxon>
        <taxon>Pentapetalae</taxon>
        <taxon>rosids</taxon>
        <taxon>malvids</taxon>
        <taxon>Brassicales</taxon>
        <taxon>Brassicaceae</taxon>
        <taxon>Brassiceae</taxon>
        <taxon>Brassica</taxon>
    </lineage>
</organism>
<dbReference type="Proteomes" id="UP000712600">
    <property type="component" value="Unassembled WGS sequence"/>
</dbReference>
<evidence type="ECO:0000313" key="3">
    <source>
        <dbReference type="Proteomes" id="UP000712600"/>
    </source>
</evidence>
<comment type="caution">
    <text evidence="2">The sequence shown here is derived from an EMBL/GenBank/DDBJ whole genome shotgun (WGS) entry which is preliminary data.</text>
</comment>
<evidence type="ECO:0000313" key="2">
    <source>
        <dbReference type="EMBL" id="KAF3603021.1"/>
    </source>
</evidence>
<protein>
    <submittedName>
        <fullName evidence="2">Uncharacterized protein</fullName>
    </submittedName>
</protein>
<proteinExistence type="predicted"/>